<keyword evidence="2" id="KW-1133">Transmembrane helix</keyword>
<dbReference type="Pfam" id="PF22925">
    <property type="entry name" value="TS_C"/>
    <property type="match status" value="1"/>
</dbReference>
<evidence type="ECO:0000259" key="3">
    <source>
        <dbReference type="Pfam" id="PF13859"/>
    </source>
</evidence>
<dbReference type="InterPro" id="IPR008377">
    <property type="entry name" value="Sialidase_trypan"/>
</dbReference>
<dbReference type="CDD" id="cd15482">
    <property type="entry name" value="Sialidase_non-viral"/>
    <property type="match status" value="1"/>
</dbReference>
<keyword evidence="1" id="KW-0677">Repeat</keyword>
<dbReference type="Gene3D" id="2.120.10.10">
    <property type="match status" value="1"/>
</dbReference>
<dbReference type="AlphaFoldDB" id="A0A061IRV7"/>
<dbReference type="GO" id="GO:0006689">
    <property type="term" value="P:ganglioside catabolic process"/>
    <property type="evidence" value="ECO:0007669"/>
    <property type="project" value="TreeGrafter"/>
</dbReference>
<evidence type="ECO:0000256" key="2">
    <source>
        <dbReference type="SAM" id="Phobius"/>
    </source>
</evidence>
<comment type="caution">
    <text evidence="5">The sequence shown here is derived from an EMBL/GenBank/DDBJ whole genome shotgun (WGS) entry which is preliminary data.</text>
</comment>
<keyword evidence="6" id="KW-1185">Reference proteome</keyword>
<sequence>MKETQVSSPVPANGVLPESCAVLHGRFPLLWNCRSLCVTSFFSCCLCNCSPCRKTALPIKFFSRRNNTSRTTAHRTHRQVPPTAEQRVVRDNRMSWLVVFVPLFLMACASEPASALAPGSSRVELFKRKNSTVPFEESNGTIRERVVNSFRIPTLVNVDGVMVAIADARYETSFDNSFIETAVKYSVDDGATWNTQIAIKNSRVSSVSRVMDATVIVNGNKLYILVGSFNKTRNSWTQHRDGSDWEPLLVVGEVTKSAANGKTTATISWGKPVSLKPLFPAEFDGILTKEFIGGVGAAIVASNGNLVYPVQIADMGGRVFTKIMYSEDDGNTWKFAEGRSKFGCSEPAVLEWEGKLIINNRVDGNRRLVYESSDMGKTWVEALGTLSHVWTNSPTSNQQDCQSSFVAVTIEGKRVMLFTHPLNLKGRWMRDRLHLWMTDNQRIFDVGQISIGDENSGYSSVLYKDDKLYSLHEINTNDVYSLVFVRLIGELQLMKSVVRTWKEEDNHLASICTPVVPATPPSKGGCGAAVPTAGLVSFLSHSANGSVWEDVYRCVDANVANAERVPNGLKFNGVGGGAVWPVARQGQTRRYQFANYRFTLVATVTIDEPPKGMSPLLGAGLEGPGDAKLLGLSYDKNRQWQPLYGAAPASPTGSWELHKKYHVVLTMADRQGSVYVDGQPLAGSGSTVVRGATLPDISHFYIGGPRSKGAPTDSRVTVTNVVLYNRRLNSSEIRTLFLSQDMIGTDGGAGTAA</sequence>
<dbReference type="PRINTS" id="PR01803">
    <property type="entry name" value="TCSIALIDASE"/>
</dbReference>
<keyword evidence="2" id="KW-0472">Membrane</keyword>
<dbReference type="GO" id="GO:0016020">
    <property type="term" value="C:membrane"/>
    <property type="evidence" value="ECO:0007669"/>
    <property type="project" value="TreeGrafter"/>
</dbReference>
<dbReference type="Proteomes" id="UP000031737">
    <property type="component" value="Unassembled WGS sequence"/>
</dbReference>
<proteinExistence type="predicted"/>
<dbReference type="PANTHER" id="PTHR10628">
    <property type="entry name" value="SIALIDASE"/>
    <property type="match status" value="1"/>
</dbReference>
<feature type="transmembrane region" description="Helical" evidence="2">
    <location>
        <begin position="96"/>
        <end position="117"/>
    </location>
</feature>
<feature type="domain" description="Sialidase" evidence="3">
    <location>
        <begin position="152"/>
        <end position="473"/>
    </location>
</feature>
<dbReference type="EMBL" id="AUPL01007087">
    <property type="protein sequence ID" value="ESL05273.1"/>
    <property type="molecule type" value="Genomic_DNA"/>
</dbReference>
<evidence type="ECO:0000313" key="6">
    <source>
        <dbReference type="Proteomes" id="UP000031737"/>
    </source>
</evidence>
<evidence type="ECO:0000313" key="5">
    <source>
        <dbReference type="EMBL" id="ESL05273.1"/>
    </source>
</evidence>
<dbReference type="PANTHER" id="PTHR10628:SF30">
    <property type="entry name" value="EXO-ALPHA-SIALIDASE"/>
    <property type="match status" value="1"/>
</dbReference>
<evidence type="ECO:0000256" key="1">
    <source>
        <dbReference type="ARBA" id="ARBA00022737"/>
    </source>
</evidence>
<dbReference type="GO" id="GO:0004308">
    <property type="term" value="F:exo-alpha-sialidase activity"/>
    <property type="evidence" value="ECO:0007669"/>
    <property type="project" value="InterPro"/>
</dbReference>
<organism evidence="5 6">
    <name type="scientific">Trypanosoma rangeli SC58</name>
    <dbReference type="NCBI Taxonomy" id="429131"/>
    <lineage>
        <taxon>Eukaryota</taxon>
        <taxon>Discoba</taxon>
        <taxon>Euglenozoa</taxon>
        <taxon>Kinetoplastea</taxon>
        <taxon>Metakinetoplastina</taxon>
        <taxon>Trypanosomatida</taxon>
        <taxon>Trypanosomatidae</taxon>
        <taxon>Trypanosoma</taxon>
        <taxon>Herpetosoma</taxon>
    </lineage>
</organism>
<dbReference type="SUPFAM" id="SSF49899">
    <property type="entry name" value="Concanavalin A-like lectins/glucanases"/>
    <property type="match status" value="1"/>
</dbReference>
<dbReference type="OrthoDB" id="241759at2759"/>
<dbReference type="Pfam" id="PF13859">
    <property type="entry name" value="BNR_3"/>
    <property type="match status" value="1"/>
</dbReference>
<accession>A0A061IRV7</accession>
<dbReference type="SUPFAM" id="SSF50939">
    <property type="entry name" value="Sialidases"/>
    <property type="match status" value="1"/>
</dbReference>
<dbReference type="InterPro" id="IPR036278">
    <property type="entry name" value="Sialidase_sf"/>
</dbReference>
<protein>
    <submittedName>
        <fullName evidence="5">Trans-sialidase</fullName>
    </submittedName>
</protein>
<keyword evidence="2" id="KW-0812">Transmembrane</keyword>
<evidence type="ECO:0000259" key="4">
    <source>
        <dbReference type="Pfam" id="PF22925"/>
    </source>
</evidence>
<dbReference type="InterPro" id="IPR011040">
    <property type="entry name" value="Sialidase"/>
</dbReference>
<dbReference type="VEuPathDB" id="TriTrypDB:TRSC58_07087"/>
<reference evidence="5 6" key="1">
    <citation type="submission" date="2013-07" db="EMBL/GenBank/DDBJ databases">
        <authorList>
            <person name="Stoco P.H."/>
            <person name="Wagner G."/>
            <person name="Gerber A."/>
            <person name="Zaha A."/>
            <person name="Thompson C."/>
            <person name="Bartholomeu D.C."/>
            <person name="Luckemeyer D.D."/>
            <person name="Bahia D."/>
            <person name="Loreto E."/>
            <person name="Prestes E.B."/>
            <person name="Lima F.M."/>
            <person name="Rodrigues-Luiz G."/>
            <person name="Vallejo G.A."/>
            <person name="Filho J.F."/>
            <person name="Monteiro K.M."/>
            <person name="Tyler K.M."/>
            <person name="de Almeida L.G."/>
            <person name="Ortiz M.F."/>
            <person name="Siervo M.A."/>
            <person name="de Moraes M.H."/>
            <person name="Cunha O.L."/>
            <person name="Mendonca-Neto R."/>
            <person name="Silva R."/>
            <person name="Teixeira S.M."/>
            <person name="Murta S.M."/>
            <person name="Sincero T.C."/>
            <person name="Mendes T.A."/>
            <person name="Urmenyi T.P."/>
            <person name="Silva V.G."/>
            <person name="da Rocha W.D."/>
            <person name="Andersson B."/>
            <person name="Romanha A.J."/>
            <person name="Steindel M."/>
            <person name="de Vasconcelos A.T."/>
            <person name="Grisard E.C."/>
        </authorList>
    </citation>
    <scope>NUCLEOTIDE SEQUENCE [LARGE SCALE GENOMIC DNA]</scope>
    <source>
        <strain evidence="5 6">SC58</strain>
    </source>
</reference>
<dbReference type="GO" id="GO:0009313">
    <property type="term" value="P:oligosaccharide catabolic process"/>
    <property type="evidence" value="ECO:0007669"/>
    <property type="project" value="TreeGrafter"/>
</dbReference>
<dbReference type="GO" id="GO:0005737">
    <property type="term" value="C:cytoplasm"/>
    <property type="evidence" value="ECO:0007669"/>
    <property type="project" value="TreeGrafter"/>
</dbReference>
<gene>
    <name evidence="5" type="ORF">TRSC58_07087</name>
</gene>
<feature type="domain" description="Trans-sialidase C-terminal" evidence="4">
    <location>
        <begin position="531"/>
        <end position="730"/>
    </location>
</feature>
<dbReference type="InterPro" id="IPR055239">
    <property type="entry name" value="TS_C"/>
</dbReference>
<dbReference type="Gene3D" id="2.60.120.200">
    <property type="match status" value="1"/>
</dbReference>
<dbReference type="InterPro" id="IPR013320">
    <property type="entry name" value="ConA-like_dom_sf"/>
</dbReference>
<name>A0A061IRV7_TRYRA</name>
<dbReference type="InterPro" id="IPR026856">
    <property type="entry name" value="Sialidase_fam"/>
</dbReference>